<evidence type="ECO:0000313" key="2">
    <source>
        <dbReference type="Ensembl" id="ENSNMLP00000039232.1"/>
    </source>
</evidence>
<accession>A0A8C6WXP7</accession>
<feature type="region of interest" description="Disordered" evidence="1">
    <location>
        <begin position="21"/>
        <end position="61"/>
    </location>
</feature>
<reference evidence="2" key="2">
    <citation type="submission" date="2025-09" db="UniProtKB">
        <authorList>
            <consortium name="Ensembl"/>
        </authorList>
    </citation>
    <scope>IDENTIFICATION</scope>
</reference>
<dbReference type="PANTHER" id="PTHR33960">
    <property type="entry name" value="SIMILAR TO KIAA0825 PROTEIN"/>
    <property type="match status" value="1"/>
</dbReference>
<keyword evidence="3" id="KW-1185">Reference proteome</keyword>
<sequence length="1324" mass="149389">MLRLEGAHTKDDKANVAMELEDSPEDCASLHQSLPGKSSKVDFEKHHEDIEDTPKPNTNSLRQSLKDLQTQIEDLRSESPPNSECLKWFPFRMHFRSVATRYQDQLDFLRALQLYLQSEEDGREVVTLELLVDLSSRCGVCFPRTPSSSHSSTLHQPDLMNTVKDESSVEIQTVWDDVRLQLRRHLLDRLSPHISERPEPDFNSPNPSISERIYCLQHLLFLYPESEVLAYYQAYRGQFTAALLHSAINSSLSGETGFDRLTFGFRSVVPLLTQALNEELYVLSHLVDQHTILGFLNSAYLDSVAHKLASFMERECEAALRDNTTVTSKFRKFSVKSQTSAAPVELSMKSRAFSLTSHQLGTLTQLACTLLEFESSVKELIRKMTYICCSGHPPCNKDILRRKSSLDVTASNRKATITAQSPQQLEVQFLEFDWRLVFKGLVPQMAHCVKVVVDDICTKSLQQEETLYSSGKASAVLISTHEFTTSNHLYSEREMPKMIAQFCGAIMKELNALLPLAAACRDSSLLEVRISFVEACSRAVFAILGRVQERATEVPSSAPLQNLPALVATVIYLHQELQHYHTKLKDSNTVAKVPLTLLPIQKCQDVAETLKEQLTTYCIQVCSTCLLQDAESHQWDDPKPFYEGERCSFSVQMWYYFLCGLRSDLWPVLPPALSKELLGNVLSETLQSLLQRYALARPSYKRHLQIRCDITAVLLYAEELMWSVCESPEALVPFSSSSTSNPKTNSSKWPNCIHNLCNRLLTVLIVVTTPLSTLYRAYINNPGPATQPAESTVVRWLNALDPELFTEQVLDEGLKDQAASACQLRLLTSDPGNDPKMLLRMLLYRDCHLPRMLLQNSYFCQDTVIETSPENHKAGDDFMVALFNILICLNGVPKALTQTLQPYMERAQLWEHLLTLADAPHSAPAVIQCLRERLTKCTSGLLVHLVSMVVNWQAAADAVVEQNKWDVPKCLLAIVPKEWNYTQELKGSDKSLIALVIQALSLVFTCLPQVIEALPLSIWLLFHEAEKHLSQYAQQLCSAGLLIWALLGCFIQSLDNTETPERITGLALNQQAKECLSLLAECLRAAIGVPHKADPQPMIHIVLHTIEEKTPKWINLQLNKAKKLYSDSVFEQEEASGVAVAELTEQKIGLMLLEVCHKAGGSDYLRQIYHIIQGNEELLLSKLSGCLDVDYTGSLVNFAFEQEDHLDMQRFDPLYQFDHLGEKKLNQSALVDWAWDWPRLLPTVQGMSEVTFKTLLANRWEMREDAELDDDEKAMVADLQKVYFVYNRNSGQQDVCEAVQGLGKETQGEALPVDKALPNNWSCC</sequence>
<feature type="compositionally biased region" description="Basic and acidic residues" evidence="1">
    <location>
        <begin position="39"/>
        <end position="54"/>
    </location>
</feature>
<proteinExistence type="predicted"/>
<organism evidence="2 3">
    <name type="scientific">Neogobius melanostomus</name>
    <name type="common">round goby</name>
    <dbReference type="NCBI Taxonomy" id="47308"/>
    <lineage>
        <taxon>Eukaryota</taxon>
        <taxon>Metazoa</taxon>
        <taxon>Chordata</taxon>
        <taxon>Craniata</taxon>
        <taxon>Vertebrata</taxon>
        <taxon>Euteleostomi</taxon>
        <taxon>Actinopterygii</taxon>
        <taxon>Neopterygii</taxon>
        <taxon>Teleostei</taxon>
        <taxon>Neoteleostei</taxon>
        <taxon>Acanthomorphata</taxon>
        <taxon>Gobiaria</taxon>
        <taxon>Gobiiformes</taxon>
        <taxon>Gobioidei</taxon>
        <taxon>Gobiidae</taxon>
        <taxon>Benthophilinae</taxon>
        <taxon>Neogobiini</taxon>
        <taxon>Neogobius</taxon>
    </lineage>
</organism>
<evidence type="ECO:0000256" key="1">
    <source>
        <dbReference type="SAM" id="MobiDB-lite"/>
    </source>
</evidence>
<dbReference type="InterPro" id="IPR027993">
    <property type="entry name" value="DUF4495"/>
</dbReference>
<reference evidence="2" key="1">
    <citation type="submission" date="2025-08" db="UniProtKB">
        <authorList>
            <consortium name="Ensembl"/>
        </authorList>
    </citation>
    <scope>IDENTIFICATION</scope>
</reference>
<dbReference type="Ensembl" id="ENSNMLT00000043650.1">
    <property type="protein sequence ID" value="ENSNMLP00000039232.1"/>
    <property type="gene ID" value="ENSNMLG00000024146.1"/>
</dbReference>
<dbReference type="Proteomes" id="UP000694523">
    <property type="component" value="Unplaced"/>
</dbReference>
<name>A0A8C6WXP7_9GOBI</name>
<dbReference type="PANTHER" id="PTHR33960:SF1">
    <property type="entry name" value="SIMILAR TO KIAA0825 PROTEIN"/>
    <property type="match status" value="1"/>
</dbReference>
<dbReference type="Pfam" id="PF14906">
    <property type="entry name" value="DUF4495"/>
    <property type="match status" value="1"/>
</dbReference>
<protein>
    <submittedName>
        <fullName evidence="2">KIAA0825</fullName>
    </submittedName>
</protein>
<evidence type="ECO:0000313" key="3">
    <source>
        <dbReference type="Proteomes" id="UP000694523"/>
    </source>
</evidence>